<dbReference type="PANTHER" id="PTHR30146">
    <property type="entry name" value="LACI-RELATED TRANSCRIPTIONAL REPRESSOR"/>
    <property type="match status" value="1"/>
</dbReference>
<dbReference type="Gene3D" id="3.40.50.2300">
    <property type="match status" value="2"/>
</dbReference>
<dbReference type="PROSITE" id="PS00356">
    <property type="entry name" value="HTH_LACI_1"/>
    <property type="match status" value="1"/>
</dbReference>
<name>A0A1C4H548_9BIFI</name>
<keyword evidence="7" id="KW-1185">Reference proteome</keyword>
<evidence type="ECO:0000313" key="7">
    <source>
        <dbReference type="Proteomes" id="UP000242610"/>
    </source>
</evidence>
<feature type="domain" description="HTH lacI-type" evidence="5">
    <location>
        <begin position="5"/>
        <end position="60"/>
    </location>
</feature>
<dbReference type="InterPro" id="IPR010982">
    <property type="entry name" value="Lambda_DNA-bd_dom_sf"/>
</dbReference>
<evidence type="ECO:0000313" key="6">
    <source>
        <dbReference type="EMBL" id="SCC80109.1"/>
    </source>
</evidence>
<dbReference type="CDD" id="cd01392">
    <property type="entry name" value="HTH_LacI"/>
    <property type="match status" value="1"/>
</dbReference>
<evidence type="ECO:0000256" key="1">
    <source>
        <dbReference type="ARBA" id="ARBA00022491"/>
    </source>
</evidence>
<proteinExistence type="predicted"/>
<dbReference type="Pfam" id="PF13377">
    <property type="entry name" value="Peripla_BP_3"/>
    <property type="match status" value="1"/>
</dbReference>
<dbReference type="RefSeq" id="WP_091847857.1">
    <property type="nucleotide sequence ID" value="NZ_FMBL01000002.1"/>
</dbReference>
<dbReference type="SUPFAM" id="SSF47413">
    <property type="entry name" value="lambda repressor-like DNA-binding domains"/>
    <property type="match status" value="1"/>
</dbReference>
<dbReference type="GO" id="GO:0000976">
    <property type="term" value="F:transcription cis-regulatory region binding"/>
    <property type="evidence" value="ECO:0007669"/>
    <property type="project" value="TreeGrafter"/>
</dbReference>
<gene>
    <name evidence="6" type="ORF">GA0061077_1025</name>
</gene>
<evidence type="ECO:0000259" key="5">
    <source>
        <dbReference type="PROSITE" id="PS50932"/>
    </source>
</evidence>
<evidence type="ECO:0000256" key="2">
    <source>
        <dbReference type="ARBA" id="ARBA00023015"/>
    </source>
</evidence>
<dbReference type="InterPro" id="IPR046335">
    <property type="entry name" value="LacI/GalR-like_sensor"/>
</dbReference>
<keyword evidence="3" id="KW-0238">DNA-binding</keyword>
<dbReference type="STRING" id="1505727.GA0061077_1025"/>
<dbReference type="EMBL" id="FMBL01000002">
    <property type="protein sequence ID" value="SCC80109.1"/>
    <property type="molecule type" value="Genomic_DNA"/>
</dbReference>
<evidence type="ECO:0000256" key="3">
    <source>
        <dbReference type="ARBA" id="ARBA00023125"/>
    </source>
</evidence>
<reference evidence="7" key="1">
    <citation type="submission" date="2016-08" db="EMBL/GenBank/DDBJ databases">
        <authorList>
            <person name="Varghese N."/>
            <person name="Submissions Spin"/>
        </authorList>
    </citation>
    <scope>NUCLEOTIDE SEQUENCE [LARGE SCALE GENOMIC DNA]</scope>
    <source>
        <strain evidence="7">R-52791</strain>
    </source>
</reference>
<dbReference type="AlphaFoldDB" id="A0A1C4H548"/>
<dbReference type="InterPro" id="IPR000843">
    <property type="entry name" value="HTH_LacI"/>
</dbReference>
<dbReference type="CDD" id="cd06267">
    <property type="entry name" value="PBP1_LacI_sugar_binding-like"/>
    <property type="match status" value="1"/>
</dbReference>
<dbReference type="PROSITE" id="PS50932">
    <property type="entry name" value="HTH_LACI_2"/>
    <property type="match status" value="1"/>
</dbReference>
<dbReference type="Proteomes" id="UP000242610">
    <property type="component" value="Unassembled WGS sequence"/>
</dbReference>
<dbReference type="OrthoDB" id="37081at2"/>
<dbReference type="Gene3D" id="1.10.260.40">
    <property type="entry name" value="lambda repressor-like DNA-binding domains"/>
    <property type="match status" value="1"/>
</dbReference>
<keyword evidence="4" id="KW-0804">Transcription</keyword>
<dbReference type="SMART" id="SM00354">
    <property type="entry name" value="HTH_LACI"/>
    <property type="match status" value="1"/>
</dbReference>
<keyword evidence="2" id="KW-0805">Transcription regulation</keyword>
<accession>A0A1C4H548</accession>
<protein>
    <submittedName>
        <fullName evidence="6">Transcriptional regulator, LacI family</fullName>
    </submittedName>
</protein>
<evidence type="ECO:0000256" key="4">
    <source>
        <dbReference type="ARBA" id="ARBA00023163"/>
    </source>
</evidence>
<dbReference type="PANTHER" id="PTHR30146:SF148">
    <property type="entry name" value="HTH-TYPE TRANSCRIPTIONAL REPRESSOR PURR-RELATED"/>
    <property type="match status" value="1"/>
</dbReference>
<dbReference type="Pfam" id="PF00356">
    <property type="entry name" value="LacI"/>
    <property type="match status" value="1"/>
</dbReference>
<dbReference type="SUPFAM" id="SSF53822">
    <property type="entry name" value="Periplasmic binding protein-like I"/>
    <property type="match status" value="1"/>
</dbReference>
<sequence>MKKHATLRDIATAAGVSITTVSLVLNNHPTRVSDEKRALIKHEAERLHYIPNQTARSLVTNQSMLLALLVPDIENLFFASLAKQVEDACSTDGYSLIIANSNDSKANEIKLLRQFESRNIDGLFLIPSSESTKDSTDLRQKVAQMNCPVVLTDRLVREKWCDAVGSDNYCGGQLSAKLFVEAGHTNIACISGRHDNGNAEARKAGFVNELRKNNIEIDPELDCYGAYRFDGGYQVADQIIDSDATAVFCCNDLMALGFSKRANERGLSIPHDISVAGYDNVMNSLGIASDLTTIDQDVPSLVQACHDRMMNRINRQNDSTEQTPWLSDPQTLLIKPRTVIRDSIRSLHQTSVD</sequence>
<dbReference type="GO" id="GO:0003700">
    <property type="term" value="F:DNA-binding transcription factor activity"/>
    <property type="evidence" value="ECO:0007669"/>
    <property type="project" value="TreeGrafter"/>
</dbReference>
<organism evidence="6 7">
    <name type="scientific">Bifidobacterium commune</name>
    <dbReference type="NCBI Taxonomy" id="1505727"/>
    <lineage>
        <taxon>Bacteria</taxon>
        <taxon>Bacillati</taxon>
        <taxon>Actinomycetota</taxon>
        <taxon>Actinomycetes</taxon>
        <taxon>Bifidobacteriales</taxon>
        <taxon>Bifidobacteriaceae</taxon>
        <taxon>Bifidobacterium</taxon>
    </lineage>
</organism>
<keyword evidence="1" id="KW-0678">Repressor</keyword>
<dbReference type="InterPro" id="IPR028082">
    <property type="entry name" value="Peripla_BP_I"/>
</dbReference>